<dbReference type="RefSeq" id="WP_304374832.1">
    <property type="nucleotide sequence ID" value="NZ_JAUOZU010000002.1"/>
</dbReference>
<keyword evidence="2" id="KW-1185">Reference proteome</keyword>
<dbReference type="EMBL" id="JAUOZU010000002">
    <property type="protein sequence ID" value="MDO6962941.1"/>
    <property type="molecule type" value="Genomic_DNA"/>
</dbReference>
<dbReference type="Proteomes" id="UP001174932">
    <property type="component" value="Unassembled WGS sequence"/>
</dbReference>
<comment type="caution">
    <text evidence="1">The sequence shown here is derived from an EMBL/GenBank/DDBJ whole genome shotgun (WGS) entry which is preliminary data.</text>
</comment>
<reference evidence="1" key="1">
    <citation type="journal article" date="2015" name="Int. J. Syst. Evol. Microbiol.">
        <title>Rhizobium alvei sp. nov., isolated from a freshwater river.</title>
        <authorList>
            <person name="Sheu S.Y."/>
            <person name="Huang H.W."/>
            <person name="Young C.C."/>
            <person name="Chen W.M."/>
        </authorList>
    </citation>
    <scope>NUCLEOTIDE SEQUENCE</scope>
    <source>
        <strain evidence="1">TNR-22</strain>
    </source>
</reference>
<proteinExistence type="predicted"/>
<reference evidence="1" key="2">
    <citation type="submission" date="2023-07" db="EMBL/GenBank/DDBJ databases">
        <authorList>
            <person name="Shen H."/>
        </authorList>
    </citation>
    <scope>NUCLEOTIDE SEQUENCE</scope>
    <source>
        <strain evidence="1">TNR-22</strain>
    </source>
</reference>
<name>A0ABT8YGY4_9HYPH</name>
<sequence length="61" mass="6934">MHGTSAKEKIIDVKTRNMLRIIDLRQFFALPLLITAVDEEKGESSFSQPENIEAKRALYIG</sequence>
<gene>
    <name evidence="1" type="ORF">Q4481_03170</name>
</gene>
<organism evidence="1 2">
    <name type="scientific">Rhizobium alvei</name>
    <dbReference type="NCBI Taxonomy" id="1132659"/>
    <lineage>
        <taxon>Bacteria</taxon>
        <taxon>Pseudomonadati</taxon>
        <taxon>Pseudomonadota</taxon>
        <taxon>Alphaproteobacteria</taxon>
        <taxon>Hyphomicrobiales</taxon>
        <taxon>Rhizobiaceae</taxon>
        <taxon>Rhizobium/Agrobacterium group</taxon>
        <taxon>Rhizobium</taxon>
    </lineage>
</organism>
<protein>
    <submittedName>
        <fullName evidence="1">Uncharacterized protein</fullName>
    </submittedName>
</protein>
<evidence type="ECO:0000313" key="1">
    <source>
        <dbReference type="EMBL" id="MDO6962941.1"/>
    </source>
</evidence>
<accession>A0ABT8YGY4</accession>
<evidence type="ECO:0000313" key="2">
    <source>
        <dbReference type="Proteomes" id="UP001174932"/>
    </source>
</evidence>